<evidence type="ECO:0000313" key="4">
    <source>
        <dbReference type="Proteomes" id="UP001141806"/>
    </source>
</evidence>
<gene>
    <name evidence="3" type="ORF">NE237_017390</name>
</gene>
<dbReference type="PANTHER" id="PTHR10992">
    <property type="entry name" value="METHYLESTERASE FAMILY MEMBER"/>
    <property type="match status" value="1"/>
</dbReference>
<dbReference type="PANTHER" id="PTHR10992:SF1083">
    <property type="entry name" value="METHYLESTERASE 1"/>
    <property type="match status" value="1"/>
</dbReference>
<dbReference type="GO" id="GO:0009694">
    <property type="term" value="P:jasmonic acid metabolic process"/>
    <property type="evidence" value="ECO:0007669"/>
    <property type="project" value="TreeGrafter"/>
</dbReference>
<dbReference type="GO" id="GO:0080032">
    <property type="term" value="F:methyl jasmonate esterase activity"/>
    <property type="evidence" value="ECO:0007669"/>
    <property type="project" value="TreeGrafter"/>
</dbReference>
<evidence type="ECO:0000313" key="3">
    <source>
        <dbReference type="EMBL" id="KAJ4965541.1"/>
    </source>
</evidence>
<dbReference type="Gene3D" id="3.40.50.1820">
    <property type="entry name" value="alpha/beta hydrolase"/>
    <property type="match status" value="2"/>
</dbReference>
<dbReference type="GO" id="GO:0080030">
    <property type="term" value="F:methyl indole-3-acetate esterase activity"/>
    <property type="evidence" value="ECO:0007669"/>
    <property type="project" value="TreeGrafter"/>
</dbReference>
<reference evidence="3" key="1">
    <citation type="journal article" date="2023" name="Plant J.">
        <title>The genome of the king protea, Protea cynaroides.</title>
        <authorList>
            <person name="Chang J."/>
            <person name="Duong T.A."/>
            <person name="Schoeman C."/>
            <person name="Ma X."/>
            <person name="Roodt D."/>
            <person name="Barker N."/>
            <person name="Li Z."/>
            <person name="Van de Peer Y."/>
            <person name="Mizrachi E."/>
        </authorList>
    </citation>
    <scope>NUCLEOTIDE SEQUENCE</scope>
    <source>
        <tissue evidence="3">Young leaves</tissue>
    </source>
</reference>
<dbReference type="Proteomes" id="UP001141806">
    <property type="component" value="Unassembled WGS sequence"/>
</dbReference>
<comment type="caution">
    <text evidence="3">The sequence shown here is derived from an EMBL/GenBank/DDBJ whole genome shotgun (WGS) entry which is preliminary data.</text>
</comment>
<proteinExistence type="predicted"/>
<keyword evidence="4" id="KW-1185">Reference proteome</keyword>
<dbReference type="InterPro" id="IPR029058">
    <property type="entry name" value="AB_hydrolase_fold"/>
</dbReference>
<dbReference type="OrthoDB" id="408373at2759"/>
<dbReference type="GO" id="GO:0009696">
    <property type="term" value="P:salicylic acid metabolic process"/>
    <property type="evidence" value="ECO:0007669"/>
    <property type="project" value="TreeGrafter"/>
</dbReference>
<feature type="domain" description="AB hydrolase-1" evidence="2">
    <location>
        <begin position="4"/>
        <end position="245"/>
    </location>
</feature>
<dbReference type="AlphaFoldDB" id="A0A9Q0K7Z5"/>
<evidence type="ECO:0000259" key="2">
    <source>
        <dbReference type="Pfam" id="PF12697"/>
    </source>
</evidence>
<evidence type="ECO:0000256" key="1">
    <source>
        <dbReference type="ARBA" id="ARBA00022801"/>
    </source>
</evidence>
<dbReference type="FunFam" id="3.40.50.1820:FF:000051">
    <property type="entry name" value="(S)-hydroxynitrile lyase"/>
    <property type="match status" value="1"/>
</dbReference>
<dbReference type="Pfam" id="PF12697">
    <property type="entry name" value="Abhydrolase_6"/>
    <property type="match status" value="1"/>
</dbReference>
<keyword evidence="1" id="KW-0378">Hydrolase</keyword>
<dbReference type="GO" id="GO:0080031">
    <property type="term" value="F:methyl salicylate esterase activity"/>
    <property type="evidence" value="ECO:0007669"/>
    <property type="project" value="TreeGrafter"/>
</dbReference>
<organism evidence="3 4">
    <name type="scientific">Protea cynaroides</name>
    <dbReference type="NCBI Taxonomy" id="273540"/>
    <lineage>
        <taxon>Eukaryota</taxon>
        <taxon>Viridiplantae</taxon>
        <taxon>Streptophyta</taxon>
        <taxon>Embryophyta</taxon>
        <taxon>Tracheophyta</taxon>
        <taxon>Spermatophyta</taxon>
        <taxon>Magnoliopsida</taxon>
        <taxon>Proteales</taxon>
        <taxon>Proteaceae</taxon>
        <taxon>Protea</taxon>
    </lineage>
</organism>
<dbReference type="InterPro" id="IPR045889">
    <property type="entry name" value="MES/HNL"/>
</dbReference>
<dbReference type="SUPFAM" id="SSF53474">
    <property type="entry name" value="alpha/beta-Hydrolases"/>
    <property type="match status" value="2"/>
</dbReference>
<dbReference type="InterPro" id="IPR000073">
    <property type="entry name" value="AB_hydrolase_1"/>
</dbReference>
<name>A0A9Q0K7Z5_9MAGN</name>
<accession>A0A9Q0K7Z5</accession>
<protein>
    <recommendedName>
        <fullName evidence="2">AB hydrolase-1 domain-containing protein</fullName>
    </recommendedName>
</protein>
<sequence length="348" mass="38685">MVHFVLVHGVCHGGWCWYKVKPLLESAGHRVTAIDLLASGINMAKIDEVHTMADYTEPLIELMDSVRPGEKVILVGHSLGGFNLAIAMDRFPHKISVAVFLTAQMPDCTHRPSYVLDQFMERIPAGFWLDTQLSSDMDPVKPKNTLRFGINCLASNLYQLSSPQDLALGEMLVRPGSLFQDDLSMMKVFSEVGYGSVNRVYIVCNKDLIMREDFQRWMIKNNPVKEVMEIEDADHMPMMSKPNEVKPVLESAGHQVTAVDLAASGINMAKIDEVHTIADHTQPLIELMDSLPPGEKVTLVGHSFGGFNVALAMDMFPHKISTAVFLTACMPDSTHSPSYVLDQVTMQR</sequence>
<dbReference type="EMBL" id="JAMYWD010000007">
    <property type="protein sequence ID" value="KAJ4965541.1"/>
    <property type="molecule type" value="Genomic_DNA"/>
</dbReference>